<evidence type="ECO:0000313" key="9">
    <source>
        <dbReference type="Proteomes" id="UP000010433"/>
    </source>
</evidence>
<dbReference type="Pfam" id="PF14322">
    <property type="entry name" value="SusD-like_3"/>
    <property type="match status" value="1"/>
</dbReference>
<keyword evidence="5" id="KW-0998">Cell outer membrane</keyword>
<gene>
    <name evidence="8" type="ORF">HMPREF9151_00825</name>
</gene>
<reference evidence="8 9" key="1">
    <citation type="submission" date="2012-05" db="EMBL/GenBank/DDBJ databases">
        <authorList>
            <person name="Weinstock G."/>
            <person name="Sodergren E."/>
            <person name="Lobos E.A."/>
            <person name="Fulton L."/>
            <person name="Fulton R."/>
            <person name="Courtney L."/>
            <person name="Fronick C."/>
            <person name="O'Laughlin M."/>
            <person name="Godfrey J."/>
            <person name="Wilson R.M."/>
            <person name="Miner T."/>
            <person name="Farmer C."/>
            <person name="Delehaunty K."/>
            <person name="Cordes M."/>
            <person name="Minx P."/>
            <person name="Tomlinson C."/>
            <person name="Chen J."/>
            <person name="Wollam A."/>
            <person name="Pepin K.H."/>
            <person name="Bhonagiri V."/>
            <person name="Zhang X."/>
            <person name="Suruliraj S."/>
            <person name="Warren W."/>
            <person name="Mitreva M."/>
            <person name="Mardis E.R."/>
            <person name="Wilson R.K."/>
        </authorList>
    </citation>
    <scope>NUCLEOTIDE SEQUENCE [LARGE SCALE GENOMIC DNA]</scope>
    <source>
        <strain evidence="8 9">F0055</strain>
    </source>
</reference>
<dbReference type="SUPFAM" id="SSF48452">
    <property type="entry name" value="TPR-like"/>
    <property type="match status" value="1"/>
</dbReference>
<keyword evidence="4" id="KW-0472">Membrane</keyword>
<feature type="domain" description="SusD-like N-terminal" evidence="7">
    <location>
        <begin position="135"/>
        <end position="259"/>
    </location>
</feature>
<evidence type="ECO:0000256" key="1">
    <source>
        <dbReference type="ARBA" id="ARBA00004442"/>
    </source>
</evidence>
<dbReference type="Proteomes" id="UP000010433">
    <property type="component" value="Unassembled WGS sequence"/>
</dbReference>
<evidence type="ECO:0000256" key="3">
    <source>
        <dbReference type="ARBA" id="ARBA00022729"/>
    </source>
</evidence>
<dbReference type="Pfam" id="PF07980">
    <property type="entry name" value="SusD_RagB"/>
    <property type="match status" value="1"/>
</dbReference>
<evidence type="ECO:0000259" key="6">
    <source>
        <dbReference type="Pfam" id="PF07980"/>
    </source>
</evidence>
<dbReference type="InterPro" id="IPR012944">
    <property type="entry name" value="SusD_RagB_dom"/>
</dbReference>
<organism evidence="8 9">
    <name type="scientific">Hoylesella saccharolytica F0055</name>
    <dbReference type="NCBI Taxonomy" id="1127699"/>
    <lineage>
        <taxon>Bacteria</taxon>
        <taxon>Pseudomonadati</taxon>
        <taxon>Bacteroidota</taxon>
        <taxon>Bacteroidia</taxon>
        <taxon>Bacteroidales</taxon>
        <taxon>Prevotellaceae</taxon>
        <taxon>Hoylesella</taxon>
    </lineage>
</organism>
<keyword evidence="9" id="KW-1185">Reference proteome</keyword>
<dbReference type="STRING" id="1127699.HMPREF9151_00825"/>
<evidence type="ECO:0000256" key="5">
    <source>
        <dbReference type="ARBA" id="ARBA00023237"/>
    </source>
</evidence>
<protein>
    <submittedName>
        <fullName evidence="8">SusD family protein</fullName>
    </submittedName>
</protein>
<name>L1NFH4_9BACT</name>
<dbReference type="InterPro" id="IPR033985">
    <property type="entry name" value="SusD-like_N"/>
</dbReference>
<sequence length="729" mass="83757">MYKLVFKQIMIMKTKLSIFLMSVVCSGVFLHSCTDSLDSDRYFDDRKTLESVFSDKTQSEQWLAYAYSFLKKCNVEVGTKGGTGKYNSNMWNPFCFDDAMYYGDRDKFYGSKIEDDGPTDYNSFREGTYNESIGQQSWEDCYKGIFQASVFIHNIYRNKEMTQTEIEDYRGQARFVRAYYYWLLLRKYGPIPIVPDEGIDYMQPYDQIATPRSTYEEVANFIASEMVKAAQEIKYTKRDEGNISRPTKGACLATRAIVYMYAASPLANGQLSNGQHPAGVTNDVAKQMLNYDKTPLLSLQYDESKWARAAAACKDVMNLGVYDLYHAAFLNAPSDDAPATIVPPDDGNFSNKNWPDGWKDIDPYLSYRNLFNGVVNAVNNPELIFSRVSNIDREDSEYGIGSLVVHEMPSSMGGWNTHGLTQKMVDTYYMKDGTDVPGKDSEMNGGDGSERVHGWTRLQDITQKKYPELSVNATKGGVNVSLQYVGREPRFYASVAFNGSVWERLDDPVAGNRNKQIFYYRGDGDGYLNTFSYLRTGIGCKKWYNPYEYIASSENRYTRLREKAETAIRYADILLLYAEALNELDGSYQVASWDGATTYTISRDLDEMRKGLQPVRIRAGLPDFTPTEYADKNILRTKIKRERMIEFLGEGKRYFDLRRWMDAPIEEAKKVYGLNVLQTRANRDEFQRIVPTYNLSATFSDRMYFWPISHSELKRNRKLTQNPGWTYND</sequence>
<evidence type="ECO:0000313" key="8">
    <source>
        <dbReference type="EMBL" id="EKY02081.1"/>
    </source>
</evidence>
<dbReference type="GO" id="GO:0009279">
    <property type="term" value="C:cell outer membrane"/>
    <property type="evidence" value="ECO:0007669"/>
    <property type="project" value="UniProtKB-SubCell"/>
</dbReference>
<comment type="similarity">
    <text evidence="2">Belongs to the SusD family.</text>
</comment>
<dbReference type="AlphaFoldDB" id="L1NFH4"/>
<keyword evidence="3" id="KW-0732">Signal</keyword>
<proteinExistence type="inferred from homology"/>
<comment type="subcellular location">
    <subcellularLocation>
        <location evidence="1">Cell outer membrane</location>
    </subcellularLocation>
</comment>
<dbReference type="HOGENOM" id="CLU_015553_0_3_10"/>
<comment type="caution">
    <text evidence="8">The sequence shown here is derived from an EMBL/GenBank/DDBJ whole genome shotgun (WGS) entry which is preliminary data.</text>
</comment>
<dbReference type="InterPro" id="IPR011990">
    <property type="entry name" value="TPR-like_helical_dom_sf"/>
</dbReference>
<accession>L1NFH4</accession>
<feature type="domain" description="RagB/SusD" evidence="6">
    <location>
        <begin position="382"/>
        <end position="725"/>
    </location>
</feature>
<dbReference type="EMBL" id="AMEP01000056">
    <property type="protein sequence ID" value="EKY02081.1"/>
    <property type="molecule type" value="Genomic_DNA"/>
</dbReference>
<evidence type="ECO:0000259" key="7">
    <source>
        <dbReference type="Pfam" id="PF14322"/>
    </source>
</evidence>
<dbReference type="PATRIC" id="fig|1127699.3.peg.761"/>
<evidence type="ECO:0000256" key="4">
    <source>
        <dbReference type="ARBA" id="ARBA00023136"/>
    </source>
</evidence>
<dbReference type="Gene3D" id="1.25.40.390">
    <property type="match status" value="1"/>
</dbReference>
<evidence type="ECO:0000256" key="2">
    <source>
        <dbReference type="ARBA" id="ARBA00006275"/>
    </source>
</evidence>